<organism evidence="2 3">
    <name type="scientific">Portunus trituberculatus</name>
    <name type="common">Swimming crab</name>
    <name type="synonym">Neptunus trituberculatus</name>
    <dbReference type="NCBI Taxonomy" id="210409"/>
    <lineage>
        <taxon>Eukaryota</taxon>
        <taxon>Metazoa</taxon>
        <taxon>Ecdysozoa</taxon>
        <taxon>Arthropoda</taxon>
        <taxon>Crustacea</taxon>
        <taxon>Multicrustacea</taxon>
        <taxon>Malacostraca</taxon>
        <taxon>Eumalacostraca</taxon>
        <taxon>Eucarida</taxon>
        <taxon>Decapoda</taxon>
        <taxon>Pleocyemata</taxon>
        <taxon>Brachyura</taxon>
        <taxon>Eubrachyura</taxon>
        <taxon>Portunoidea</taxon>
        <taxon>Portunidae</taxon>
        <taxon>Portuninae</taxon>
        <taxon>Portunus</taxon>
    </lineage>
</organism>
<protein>
    <recommendedName>
        <fullName evidence="4">Ig-like domain-containing protein</fullName>
    </recommendedName>
</protein>
<comment type="caution">
    <text evidence="2">The sequence shown here is derived from an EMBL/GenBank/DDBJ whole genome shotgun (WGS) entry which is preliminary data.</text>
</comment>
<name>A0A5B7JVE1_PORTR</name>
<dbReference type="EMBL" id="VSRR010108681">
    <property type="protein sequence ID" value="MPC97117.1"/>
    <property type="molecule type" value="Genomic_DNA"/>
</dbReference>
<gene>
    <name evidence="2" type="ORF">E2C01_092410</name>
</gene>
<evidence type="ECO:0008006" key="4">
    <source>
        <dbReference type="Google" id="ProtNLM"/>
    </source>
</evidence>
<reference evidence="2 3" key="1">
    <citation type="submission" date="2019-05" db="EMBL/GenBank/DDBJ databases">
        <title>Another draft genome of Portunus trituberculatus and its Hox gene families provides insights of decapod evolution.</title>
        <authorList>
            <person name="Jeong J.-H."/>
            <person name="Song I."/>
            <person name="Kim S."/>
            <person name="Choi T."/>
            <person name="Kim D."/>
            <person name="Ryu S."/>
            <person name="Kim W."/>
        </authorList>
    </citation>
    <scope>NUCLEOTIDE SEQUENCE [LARGE SCALE GENOMIC DNA]</scope>
    <source>
        <tissue evidence="2">Muscle</tissue>
    </source>
</reference>
<feature type="region of interest" description="Disordered" evidence="1">
    <location>
        <begin position="25"/>
        <end position="60"/>
    </location>
</feature>
<keyword evidence="3" id="KW-1185">Reference proteome</keyword>
<dbReference type="AlphaFoldDB" id="A0A5B7JVE1"/>
<evidence type="ECO:0000313" key="2">
    <source>
        <dbReference type="EMBL" id="MPC97117.1"/>
    </source>
</evidence>
<accession>A0A5B7JVE1</accession>
<evidence type="ECO:0000256" key="1">
    <source>
        <dbReference type="SAM" id="MobiDB-lite"/>
    </source>
</evidence>
<evidence type="ECO:0000313" key="3">
    <source>
        <dbReference type="Proteomes" id="UP000324222"/>
    </source>
</evidence>
<proteinExistence type="predicted"/>
<sequence>MSPSLPPWPGAAASPALTTTAGGAAGLTCTSGGRPPPSALKNNVWLRAGDGSPQNGDGPHLSRLSKPIRCCGAARGAPAPLYPQYYCSLRALNSICRAPPRALLLCGVKR</sequence>
<dbReference type="Proteomes" id="UP000324222">
    <property type="component" value="Unassembled WGS sequence"/>
</dbReference>